<dbReference type="Pfam" id="PF20432">
    <property type="entry name" value="Xre-like-HTH"/>
    <property type="match status" value="1"/>
</dbReference>
<feature type="domain" description="Antitoxin Xre/MbcA/ParS-like toxin-binding" evidence="2">
    <location>
        <begin position="110"/>
        <end position="156"/>
    </location>
</feature>
<sequence>MGNGHGSERSDVKDRDRKGPDVLDPGRFKPLSRKRLSAPGLRTFLAIADLWGLDEQQRLLVLGLPSRSTYYNWVKAVREHRDITLDVDVLTRLSAVLGIHQALGVLYADEMAGVRWLTTPNRATVFGGHAPLRLVTGGTQDGLLTVRRFLDAARGGHFMEPNEIDSAFTPYRDSDVVFS</sequence>
<feature type="domain" description="Antitoxin Xre-like helix-turn-helix" evidence="3">
    <location>
        <begin position="35"/>
        <end position="97"/>
    </location>
</feature>
<evidence type="ECO:0000256" key="1">
    <source>
        <dbReference type="SAM" id="MobiDB-lite"/>
    </source>
</evidence>
<evidence type="ECO:0000313" key="5">
    <source>
        <dbReference type="Proteomes" id="UP000704467"/>
    </source>
</evidence>
<reference evidence="4 5" key="1">
    <citation type="submission" date="2020-03" db="EMBL/GenBank/DDBJ databases">
        <title>Whole genome sequencing of clinical and environmental type strains of Ochrobactrum.</title>
        <authorList>
            <person name="Dharne M."/>
        </authorList>
    </citation>
    <scope>NUCLEOTIDE SEQUENCE [LARGE SCALE GENOMIC DNA]</scope>
    <source>
        <strain evidence="4 5">CIP 109452</strain>
    </source>
</reference>
<feature type="region of interest" description="Disordered" evidence="1">
    <location>
        <begin position="1"/>
        <end position="26"/>
    </location>
</feature>
<gene>
    <name evidence="4" type="ORF">HED55_14645</name>
</gene>
<dbReference type="Pfam" id="PF09722">
    <property type="entry name" value="Xre_MbcA_ParS_C"/>
    <property type="match status" value="1"/>
</dbReference>
<comment type="caution">
    <text evidence="4">The sequence shown here is derived from an EMBL/GenBank/DDBJ whole genome shotgun (WGS) entry which is preliminary data.</text>
</comment>
<protein>
    <submittedName>
        <fullName evidence="4">DUF2384 domain-containing protein</fullName>
    </submittedName>
</protein>
<dbReference type="InterPro" id="IPR046847">
    <property type="entry name" value="Xre-like_HTH"/>
</dbReference>
<evidence type="ECO:0000259" key="2">
    <source>
        <dbReference type="Pfam" id="PF09722"/>
    </source>
</evidence>
<dbReference type="EMBL" id="JAAVLN010000002">
    <property type="protein sequence ID" value="NKC04033.1"/>
    <property type="molecule type" value="Genomic_DNA"/>
</dbReference>
<name>A0ABX1DM69_9HYPH</name>
<keyword evidence="5" id="KW-1185">Reference proteome</keyword>
<dbReference type="Proteomes" id="UP000704467">
    <property type="component" value="Unassembled WGS sequence"/>
</dbReference>
<organism evidence="4 5">
    <name type="scientific">Brucella haematophila</name>
    <dbReference type="NCBI Taxonomy" id="419474"/>
    <lineage>
        <taxon>Bacteria</taxon>
        <taxon>Pseudomonadati</taxon>
        <taxon>Pseudomonadota</taxon>
        <taxon>Alphaproteobacteria</taxon>
        <taxon>Hyphomicrobiales</taxon>
        <taxon>Brucellaceae</taxon>
        <taxon>Brucella/Ochrobactrum group</taxon>
        <taxon>Brucella</taxon>
    </lineage>
</organism>
<accession>A0ABX1DM69</accession>
<dbReference type="InterPro" id="IPR024467">
    <property type="entry name" value="Xre/MbcA/ParS-like_toxin-bd"/>
</dbReference>
<proteinExistence type="predicted"/>
<evidence type="ECO:0000259" key="3">
    <source>
        <dbReference type="Pfam" id="PF20432"/>
    </source>
</evidence>
<evidence type="ECO:0000313" key="4">
    <source>
        <dbReference type="EMBL" id="NKC04033.1"/>
    </source>
</evidence>